<dbReference type="InParanoid" id="E9H4Q7"/>
<dbReference type="Proteomes" id="UP000000305">
    <property type="component" value="Unassembled WGS sequence"/>
</dbReference>
<dbReference type="SUPFAM" id="SSF50370">
    <property type="entry name" value="Ricin B-like lectins"/>
    <property type="match status" value="1"/>
</dbReference>
<sequence length="535" mass="61159">MGKRCFILRYEMLILFCVFSAFNIASHTKASIAEDSQMNPVGLSLPVETNRTRRSIIGVLGLGTSLLSFTVSNIRETFDSDVAGKELSSHFRKIKNELDAQTQELQSISQNINILGLCVAYAQHEKKIKDNLLALQQYLEHPSSDHYRDVFVEQGKHLNQEINYLVDGLLGQNRFSPDIMAAIRNAAKKSMMDSQMKLTEWLDDMLVECQADEGNVSHEMRQIMEATSDRSKKSVANSLLEFLGNKYDTKRWIVILLSKKWSKVYKETWDEIFETFYIDCSKGFHKTTYKSDFAVAVSVDKEGDFSATRTLMLDSHFKEFEIPLLTCIHARSTNKFLRQFWIPILTVTDQLNVESLSVAQTGFENVITVASKGAEYVWLPTSLVCRSSVLVIPRTPIVPKSACSYNPVRAKKSGRLRNLDGQGYLSVKDDSSQEGAYVILKQESRRSPGQTWTFVNNQLRNGFGKCLTAWTSDSWYLYQYDCHHNWPGQRWYRRGLQIFNGYNFCLDGSSRNGYAIQNFCRSSSSFMWQNLDTDC</sequence>
<dbReference type="Gene3D" id="2.80.10.50">
    <property type="match status" value="1"/>
</dbReference>
<feature type="signal peptide" evidence="1">
    <location>
        <begin position="1"/>
        <end position="21"/>
    </location>
</feature>
<name>E9H4Q7_DAPPU</name>
<dbReference type="OrthoDB" id="6375465at2759"/>
<dbReference type="KEGG" id="dpx:DAPPUDRAFT_109956"/>
<evidence type="ECO:0000259" key="2">
    <source>
        <dbReference type="Pfam" id="PF00652"/>
    </source>
</evidence>
<dbReference type="CDD" id="cd00161">
    <property type="entry name" value="beta-trefoil_Ricin-like"/>
    <property type="match status" value="1"/>
</dbReference>
<evidence type="ECO:0000313" key="3">
    <source>
        <dbReference type="EMBL" id="EFX73191.1"/>
    </source>
</evidence>
<dbReference type="InterPro" id="IPR039051">
    <property type="entry name" value="SE-CTX-like"/>
</dbReference>
<accession>E9H4Q7</accession>
<organism evidence="3 4">
    <name type="scientific">Daphnia pulex</name>
    <name type="common">Water flea</name>
    <dbReference type="NCBI Taxonomy" id="6669"/>
    <lineage>
        <taxon>Eukaryota</taxon>
        <taxon>Metazoa</taxon>
        <taxon>Ecdysozoa</taxon>
        <taxon>Arthropoda</taxon>
        <taxon>Crustacea</taxon>
        <taxon>Branchiopoda</taxon>
        <taxon>Diplostraca</taxon>
        <taxon>Cladocera</taxon>
        <taxon>Anomopoda</taxon>
        <taxon>Daphniidae</taxon>
        <taxon>Daphnia</taxon>
    </lineage>
</organism>
<dbReference type="InterPro" id="IPR035992">
    <property type="entry name" value="Ricin_B-like_lectins"/>
</dbReference>
<keyword evidence="4" id="KW-1185">Reference proteome</keyword>
<dbReference type="PANTHER" id="PTHR40472">
    <property type="entry name" value="RICIN B-TYPE LECTIN DOMAIN-CONTAINING PROTEIN"/>
    <property type="match status" value="1"/>
</dbReference>
<protein>
    <recommendedName>
        <fullName evidence="2">Ricin B lectin domain-containing protein</fullName>
    </recommendedName>
</protein>
<gene>
    <name evidence="3" type="ORF">DAPPUDRAFT_109956</name>
</gene>
<feature type="chain" id="PRO_5003237765" description="Ricin B lectin domain-containing protein" evidence="1">
    <location>
        <begin position="22"/>
        <end position="535"/>
    </location>
</feature>
<dbReference type="PANTHER" id="PTHR40472:SF6">
    <property type="entry name" value="RICIN B-TYPE LECTIN DOMAIN-CONTAINING PROTEIN"/>
    <property type="match status" value="1"/>
</dbReference>
<proteinExistence type="predicted"/>
<dbReference type="EMBL" id="GL732592">
    <property type="protein sequence ID" value="EFX73191.1"/>
    <property type="molecule type" value="Genomic_DNA"/>
</dbReference>
<reference evidence="3 4" key="1">
    <citation type="journal article" date="2011" name="Science">
        <title>The ecoresponsive genome of Daphnia pulex.</title>
        <authorList>
            <person name="Colbourne J.K."/>
            <person name="Pfrender M.E."/>
            <person name="Gilbert D."/>
            <person name="Thomas W.K."/>
            <person name="Tucker A."/>
            <person name="Oakley T.H."/>
            <person name="Tokishita S."/>
            <person name="Aerts A."/>
            <person name="Arnold G.J."/>
            <person name="Basu M.K."/>
            <person name="Bauer D.J."/>
            <person name="Caceres C.E."/>
            <person name="Carmel L."/>
            <person name="Casola C."/>
            <person name="Choi J.H."/>
            <person name="Detter J.C."/>
            <person name="Dong Q."/>
            <person name="Dusheyko S."/>
            <person name="Eads B.D."/>
            <person name="Frohlich T."/>
            <person name="Geiler-Samerotte K.A."/>
            <person name="Gerlach D."/>
            <person name="Hatcher P."/>
            <person name="Jogdeo S."/>
            <person name="Krijgsveld J."/>
            <person name="Kriventseva E.V."/>
            <person name="Kultz D."/>
            <person name="Laforsch C."/>
            <person name="Lindquist E."/>
            <person name="Lopez J."/>
            <person name="Manak J.R."/>
            <person name="Muller J."/>
            <person name="Pangilinan J."/>
            <person name="Patwardhan R.P."/>
            <person name="Pitluck S."/>
            <person name="Pritham E.J."/>
            <person name="Rechtsteiner A."/>
            <person name="Rho M."/>
            <person name="Rogozin I.B."/>
            <person name="Sakarya O."/>
            <person name="Salamov A."/>
            <person name="Schaack S."/>
            <person name="Shapiro H."/>
            <person name="Shiga Y."/>
            <person name="Skalitzky C."/>
            <person name="Smith Z."/>
            <person name="Souvorov A."/>
            <person name="Sung W."/>
            <person name="Tang Z."/>
            <person name="Tsuchiya D."/>
            <person name="Tu H."/>
            <person name="Vos H."/>
            <person name="Wang M."/>
            <person name="Wolf Y.I."/>
            <person name="Yamagata H."/>
            <person name="Yamada T."/>
            <person name="Ye Y."/>
            <person name="Shaw J.R."/>
            <person name="Andrews J."/>
            <person name="Crease T.J."/>
            <person name="Tang H."/>
            <person name="Lucas S.M."/>
            <person name="Robertson H.M."/>
            <person name="Bork P."/>
            <person name="Koonin E.V."/>
            <person name="Zdobnov E.M."/>
            <person name="Grigoriev I.V."/>
            <person name="Lynch M."/>
            <person name="Boore J.L."/>
        </authorList>
    </citation>
    <scope>NUCLEOTIDE SEQUENCE [LARGE SCALE GENOMIC DNA]</scope>
</reference>
<evidence type="ECO:0000256" key="1">
    <source>
        <dbReference type="SAM" id="SignalP"/>
    </source>
</evidence>
<dbReference type="AlphaFoldDB" id="E9H4Q7"/>
<keyword evidence="1" id="KW-0732">Signal</keyword>
<dbReference type="PhylomeDB" id="E9H4Q7"/>
<dbReference type="Pfam" id="PF00652">
    <property type="entry name" value="Ricin_B_lectin"/>
    <property type="match status" value="1"/>
</dbReference>
<feature type="domain" description="Ricin B lectin" evidence="2">
    <location>
        <begin position="413"/>
        <end position="528"/>
    </location>
</feature>
<dbReference type="HOGENOM" id="CLU_509288_0_0_1"/>
<evidence type="ECO:0000313" key="4">
    <source>
        <dbReference type="Proteomes" id="UP000000305"/>
    </source>
</evidence>
<dbReference type="InterPro" id="IPR000772">
    <property type="entry name" value="Ricin_B_lectin"/>
</dbReference>